<dbReference type="GO" id="GO:0003830">
    <property type="term" value="F:beta-1,4-mannosylglycoprotein 4-beta-N-acetylglucosaminyltransferase activity"/>
    <property type="evidence" value="ECO:0007669"/>
    <property type="project" value="InterPro"/>
</dbReference>
<keyword evidence="1" id="KW-1133">Transmembrane helix</keyword>
<evidence type="ECO:0000313" key="3">
    <source>
        <dbReference type="Proteomes" id="UP000383932"/>
    </source>
</evidence>
<protein>
    <submittedName>
        <fullName evidence="2">Beta-1,4-mannosyl-glycoprotein beta-1,4-N-acetylglucosaminyltransferase</fullName>
    </submittedName>
</protein>
<gene>
    <name evidence="2" type="ORF">CTheo_3348</name>
</gene>
<keyword evidence="1" id="KW-0812">Transmembrane</keyword>
<organism evidence="2 3">
    <name type="scientific">Ceratobasidium theobromae</name>
    <dbReference type="NCBI Taxonomy" id="1582974"/>
    <lineage>
        <taxon>Eukaryota</taxon>
        <taxon>Fungi</taxon>
        <taxon>Dikarya</taxon>
        <taxon>Basidiomycota</taxon>
        <taxon>Agaricomycotina</taxon>
        <taxon>Agaricomycetes</taxon>
        <taxon>Cantharellales</taxon>
        <taxon>Ceratobasidiaceae</taxon>
        <taxon>Ceratobasidium</taxon>
    </lineage>
</organism>
<evidence type="ECO:0000313" key="2">
    <source>
        <dbReference type="EMBL" id="KAB5593185.1"/>
    </source>
</evidence>
<accession>A0A5N5QN27</accession>
<dbReference type="OrthoDB" id="6474464at2759"/>
<keyword evidence="3" id="KW-1185">Reference proteome</keyword>
<proteinExistence type="predicted"/>
<feature type="transmembrane region" description="Helical" evidence="1">
    <location>
        <begin position="36"/>
        <end position="54"/>
    </location>
</feature>
<dbReference type="GO" id="GO:0006044">
    <property type="term" value="P:N-acetylglucosamine metabolic process"/>
    <property type="evidence" value="ECO:0007669"/>
    <property type="project" value="TreeGrafter"/>
</dbReference>
<reference evidence="2 3" key="1">
    <citation type="journal article" date="2019" name="Fungal Biol. Biotechnol.">
        <title>Draft genome sequence of fastidious pathogen Ceratobasidium theobromae, which causes vascular-streak dieback in Theobroma cacao.</title>
        <authorList>
            <person name="Ali S.S."/>
            <person name="Asman A."/>
            <person name="Shao J."/>
            <person name="Firmansyah A.P."/>
            <person name="Susilo A.W."/>
            <person name="Rosmana A."/>
            <person name="McMahon P."/>
            <person name="Junaid M."/>
            <person name="Guest D."/>
            <person name="Kheng T.Y."/>
            <person name="Meinhardt L.W."/>
            <person name="Bailey B.A."/>
        </authorList>
    </citation>
    <scope>NUCLEOTIDE SEQUENCE [LARGE SCALE GENOMIC DNA]</scope>
    <source>
        <strain evidence="2 3">CT2</strain>
    </source>
</reference>
<dbReference type="InterPro" id="IPR006813">
    <property type="entry name" value="Glyco_trans_17"/>
</dbReference>
<keyword evidence="2" id="KW-0808">Transferase</keyword>
<dbReference type="Proteomes" id="UP000383932">
    <property type="component" value="Unassembled WGS sequence"/>
</dbReference>
<dbReference type="Pfam" id="PF04724">
    <property type="entry name" value="Glyco_transf_17"/>
    <property type="match status" value="1"/>
</dbReference>
<evidence type="ECO:0000256" key="1">
    <source>
        <dbReference type="SAM" id="Phobius"/>
    </source>
</evidence>
<comment type="caution">
    <text evidence="2">The sequence shown here is derived from an EMBL/GenBank/DDBJ whole genome shotgun (WGS) entry which is preliminary data.</text>
</comment>
<dbReference type="PANTHER" id="PTHR12224:SF0">
    <property type="entry name" value="BETA-1,4-MANNOSYL-GLYCOPROTEIN 4-BETA-N-ACETYLGLUCOSAMINYLTRANSFERASE"/>
    <property type="match status" value="1"/>
</dbReference>
<sequence>MRTSTFFLFISLTSRLDEFALDDHVDFDVMVTLRRRIVAILVCTILFISTTLYYRYQIQNALSYASRPLWDTPDQPRNLVAHYYALGLEMSPAVCKLHGVQARRTTPQVWDAVLFSTELDLLEIRLHELDATVDRFFIIESNRTFTGIPKVPVLQDALETTRFARFAHKITYRLHPGRVPTTSESAFAVEAEHRDAMTRLIAASASGLEAPLVIMSDVDEIPSGHTIELIKQCAFPKVLHLQLRNYVYSYEWPSGWRSWRAQVHEWAPGSYYRHSKAGEDILADAGWHCSIEEFVTKMRGYSHADRIGGDVSLLDPKRIQETICAGRDIFNMLPEVGGFLDRWMTNKRQAYTVIVGVGCGLVLMRRVQYKEMFELMNPEP</sequence>
<name>A0A5N5QN27_9AGAM</name>
<keyword evidence="1" id="KW-0472">Membrane</keyword>
<dbReference type="PANTHER" id="PTHR12224">
    <property type="entry name" value="BETA-1,4-MANNOSYL-GLYCOPROTEIN BETA-1,4-N-ACETYLGLUCOSAMINYL-TRANSFERASE"/>
    <property type="match status" value="1"/>
</dbReference>
<dbReference type="EMBL" id="SSOP01000043">
    <property type="protein sequence ID" value="KAB5593185.1"/>
    <property type="molecule type" value="Genomic_DNA"/>
</dbReference>
<keyword evidence="2" id="KW-0328">Glycosyltransferase</keyword>
<dbReference type="AlphaFoldDB" id="A0A5N5QN27"/>
<dbReference type="GO" id="GO:0016020">
    <property type="term" value="C:membrane"/>
    <property type="evidence" value="ECO:0007669"/>
    <property type="project" value="InterPro"/>
</dbReference>